<name>A0A6N8L0F6_9SPHI</name>
<evidence type="ECO:0000256" key="1">
    <source>
        <dbReference type="SAM" id="Phobius"/>
    </source>
</evidence>
<accession>A0A6N8L0F6</accession>
<keyword evidence="1" id="KW-0812">Transmembrane</keyword>
<dbReference type="RefSeq" id="WP_160369946.1">
    <property type="nucleotide sequence ID" value="NZ_WSQA01000011.1"/>
</dbReference>
<keyword evidence="1" id="KW-1133">Transmembrane helix</keyword>
<dbReference type="AlphaFoldDB" id="A0A6N8L0F6"/>
<organism evidence="2 3">
    <name type="scientific">Sphingobacterium humi</name>
    <dbReference type="NCBI Taxonomy" id="1796905"/>
    <lineage>
        <taxon>Bacteria</taxon>
        <taxon>Pseudomonadati</taxon>
        <taxon>Bacteroidota</taxon>
        <taxon>Sphingobacteriia</taxon>
        <taxon>Sphingobacteriales</taxon>
        <taxon>Sphingobacteriaceae</taxon>
        <taxon>Sphingobacterium</taxon>
    </lineage>
</organism>
<dbReference type="Proteomes" id="UP000435036">
    <property type="component" value="Unassembled WGS sequence"/>
</dbReference>
<comment type="caution">
    <text evidence="2">The sequence shown here is derived from an EMBL/GenBank/DDBJ whole genome shotgun (WGS) entry which is preliminary data.</text>
</comment>
<keyword evidence="1" id="KW-0472">Membrane</keyword>
<keyword evidence="3" id="KW-1185">Reference proteome</keyword>
<proteinExistence type="predicted"/>
<protein>
    <submittedName>
        <fullName evidence="2">Uncharacterized protein</fullName>
    </submittedName>
</protein>
<gene>
    <name evidence="2" type="ORF">GQF63_14410</name>
</gene>
<feature type="transmembrane region" description="Helical" evidence="1">
    <location>
        <begin position="12"/>
        <end position="32"/>
    </location>
</feature>
<dbReference type="EMBL" id="WSQA01000011">
    <property type="protein sequence ID" value="MVZ63225.1"/>
    <property type="molecule type" value="Genomic_DNA"/>
</dbReference>
<sequence length="65" mass="6859">MENQIENSKGINAKGIILLVGVILAALTAWVATGTFLGVIQGIVGGLVFAIIFISVLLPFKPHDR</sequence>
<evidence type="ECO:0000313" key="2">
    <source>
        <dbReference type="EMBL" id="MVZ63225.1"/>
    </source>
</evidence>
<evidence type="ECO:0000313" key="3">
    <source>
        <dbReference type="Proteomes" id="UP000435036"/>
    </source>
</evidence>
<reference evidence="2 3" key="1">
    <citation type="submission" date="2019-12" db="EMBL/GenBank/DDBJ databases">
        <authorList>
            <person name="Dong K."/>
        </authorList>
    </citation>
    <scope>NUCLEOTIDE SEQUENCE [LARGE SCALE GENOMIC DNA]</scope>
    <source>
        <strain evidence="2 3">JCM 31225</strain>
    </source>
</reference>
<feature type="transmembrane region" description="Helical" evidence="1">
    <location>
        <begin position="38"/>
        <end position="60"/>
    </location>
</feature>